<sequence length="65" mass="7557">MSDLFEDDEDAVVEVGEDFVDVDCELDVEAEVMETVPRGLDARRKLENMLDEKRLRDELDDFGDY</sequence>
<dbReference type="InterPro" id="IPR058059">
    <property type="entry name" value="PA3496-like"/>
</dbReference>
<protein>
    <submittedName>
        <fullName evidence="1">Uncharacterized protein</fullName>
    </submittedName>
</protein>
<evidence type="ECO:0000313" key="2">
    <source>
        <dbReference type="Proteomes" id="UP000054695"/>
    </source>
</evidence>
<dbReference type="AlphaFoldDB" id="A0A0W0RVJ8"/>
<comment type="caution">
    <text evidence="1">The sequence shown here is derived from an EMBL/GenBank/DDBJ whole genome shotgun (WGS) entry which is preliminary data.</text>
</comment>
<gene>
    <name evidence="1" type="ORF">Lboz_0960</name>
</gene>
<proteinExistence type="predicted"/>
<evidence type="ECO:0000313" key="1">
    <source>
        <dbReference type="EMBL" id="KTC74973.1"/>
    </source>
</evidence>
<dbReference type="STRING" id="447.Lboz_0960"/>
<dbReference type="RefSeq" id="WP_058458646.1">
    <property type="nucleotide sequence ID" value="NZ_CAAAIY010000004.1"/>
</dbReference>
<accession>A0A0W0RVJ8</accession>
<dbReference type="NCBIfam" id="NF046101">
    <property type="entry name" value="PA3496_fam"/>
    <property type="match status" value="1"/>
</dbReference>
<reference evidence="1 2" key="1">
    <citation type="submission" date="2015-11" db="EMBL/GenBank/DDBJ databases">
        <title>Genomic analysis of 38 Legionella species identifies large and diverse effector repertoires.</title>
        <authorList>
            <person name="Burstein D."/>
            <person name="Amaro F."/>
            <person name="Zusman T."/>
            <person name="Lifshitz Z."/>
            <person name="Cohen O."/>
            <person name="Gilbert J.A."/>
            <person name="Pupko T."/>
            <person name="Shuman H.A."/>
            <person name="Segal G."/>
        </authorList>
    </citation>
    <scope>NUCLEOTIDE SEQUENCE [LARGE SCALE GENOMIC DNA]</scope>
    <source>
        <strain evidence="1 2">WIGA</strain>
    </source>
</reference>
<dbReference type="EMBL" id="LNXU01000012">
    <property type="protein sequence ID" value="KTC74973.1"/>
    <property type="molecule type" value="Genomic_DNA"/>
</dbReference>
<dbReference type="Proteomes" id="UP000054695">
    <property type="component" value="Unassembled WGS sequence"/>
</dbReference>
<organism evidence="1 2">
    <name type="scientific">Legionella bozemanae</name>
    <name type="common">Fluoribacter bozemanae</name>
    <dbReference type="NCBI Taxonomy" id="447"/>
    <lineage>
        <taxon>Bacteria</taxon>
        <taxon>Pseudomonadati</taxon>
        <taxon>Pseudomonadota</taxon>
        <taxon>Gammaproteobacteria</taxon>
        <taxon>Legionellales</taxon>
        <taxon>Legionellaceae</taxon>
        <taxon>Legionella</taxon>
    </lineage>
</organism>
<name>A0A0W0RVJ8_LEGBO</name>
<dbReference type="Pfam" id="PF26620">
    <property type="entry name" value="DUF8197"/>
    <property type="match status" value="1"/>
</dbReference>
<keyword evidence="2" id="KW-1185">Reference proteome</keyword>
<dbReference type="InterPro" id="IPR058510">
    <property type="entry name" value="DUF8197"/>
</dbReference>
<dbReference type="PATRIC" id="fig|447.4.peg.1035"/>